<evidence type="ECO:0000313" key="10">
    <source>
        <dbReference type="Proteomes" id="UP000183190"/>
    </source>
</evidence>
<feature type="transmembrane region" description="Helical" evidence="7">
    <location>
        <begin position="205"/>
        <end position="222"/>
    </location>
</feature>
<dbReference type="PANTHER" id="PTHR42920">
    <property type="entry name" value="OS03G0707200 PROTEIN-RELATED"/>
    <property type="match status" value="1"/>
</dbReference>
<feature type="transmembrane region" description="Helical" evidence="7">
    <location>
        <begin position="27"/>
        <end position="47"/>
    </location>
</feature>
<comment type="similarity">
    <text evidence="2">Belongs to the EamA transporter family.</text>
</comment>
<dbReference type="InterPro" id="IPR051258">
    <property type="entry name" value="Diverse_Substrate_Transporter"/>
</dbReference>
<evidence type="ECO:0000259" key="8">
    <source>
        <dbReference type="Pfam" id="PF00892"/>
    </source>
</evidence>
<proteinExistence type="inferred from homology"/>
<evidence type="ECO:0000313" key="9">
    <source>
        <dbReference type="EMBL" id="SEH62148.1"/>
    </source>
</evidence>
<name>A0A1H6JIK0_RUMFL</name>
<keyword evidence="3" id="KW-1003">Cell membrane</keyword>
<dbReference type="PANTHER" id="PTHR42920:SF5">
    <property type="entry name" value="EAMA DOMAIN-CONTAINING PROTEIN"/>
    <property type="match status" value="1"/>
</dbReference>
<feature type="transmembrane region" description="Helical" evidence="7">
    <location>
        <begin position="59"/>
        <end position="80"/>
    </location>
</feature>
<sequence>MLLITAMIWGTAFVAQSEGMKYVRPFTYNAARTLLGGIVLIPIILIFKTKDKKAKKAPLTATISGGICCGIILFIASSLQQYGISLTSAGKAGFITALYVIIVPLLGIFLGKKCSLKVWICAVIAVTGFYLLCINEGVTVSKGDLYVLICSFFYALHILAIDHFNAKNADSMMMSCIQFFTAGTLMAVCMFLFEEPRVNDIIAARYTILYTGIMSCGAAYTLQIIGQRFTPPAIATLLMSLESVFAALSGWLILSEQLSVKELAGCGLVFAAVIIAQLDIKRRSA</sequence>
<evidence type="ECO:0000256" key="6">
    <source>
        <dbReference type="ARBA" id="ARBA00023136"/>
    </source>
</evidence>
<evidence type="ECO:0000256" key="2">
    <source>
        <dbReference type="ARBA" id="ARBA00007362"/>
    </source>
</evidence>
<feature type="domain" description="EamA" evidence="8">
    <location>
        <begin position="142"/>
        <end position="275"/>
    </location>
</feature>
<organism evidence="9 10">
    <name type="scientific">Ruminococcus flavefaciens</name>
    <dbReference type="NCBI Taxonomy" id="1265"/>
    <lineage>
        <taxon>Bacteria</taxon>
        <taxon>Bacillati</taxon>
        <taxon>Bacillota</taxon>
        <taxon>Clostridia</taxon>
        <taxon>Eubacteriales</taxon>
        <taxon>Oscillospiraceae</taxon>
        <taxon>Ruminococcus</taxon>
    </lineage>
</organism>
<gene>
    <name evidence="9" type="ORF">SAMN02910265_01801</name>
</gene>
<feature type="domain" description="EamA" evidence="8">
    <location>
        <begin position="1"/>
        <end position="132"/>
    </location>
</feature>
<feature type="transmembrane region" description="Helical" evidence="7">
    <location>
        <begin position="92"/>
        <end position="111"/>
    </location>
</feature>
<evidence type="ECO:0000256" key="7">
    <source>
        <dbReference type="SAM" id="Phobius"/>
    </source>
</evidence>
<feature type="transmembrane region" description="Helical" evidence="7">
    <location>
        <begin position="145"/>
        <end position="164"/>
    </location>
</feature>
<keyword evidence="4 7" id="KW-0812">Transmembrane</keyword>
<evidence type="ECO:0000256" key="1">
    <source>
        <dbReference type="ARBA" id="ARBA00004651"/>
    </source>
</evidence>
<evidence type="ECO:0000256" key="3">
    <source>
        <dbReference type="ARBA" id="ARBA00022475"/>
    </source>
</evidence>
<evidence type="ECO:0000256" key="5">
    <source>
        <dbReference type="ARBA" id="ARBA00022989"/>
    </source>
</evidence>
<dbReference type="AlphaFoldDB" id="A0A1H6JIK0"/>
<evidence type="ECO:0000256" key="4">
    <source>
        <dbReference type="ARBA" id="ARBA00022692"/>
    </source>
</evidence>
<accession>A0A1H6JIK0</accession>
<dbReference type="Proteomes" id="UP000183190">
    <property type="component" value="Unassembled WGS sequence"/>
</dbReference>
<feature type="transmembrane region" description="Helical" evidence="7">
    <location>
        <begin position="176"/>
        <end position="193"/>
    </location>
</feature>
<feature type="transmembrane region" description="Helical" evidence="7">
    <location>
        <begin position="234"/>
        <end position="254"/>
    </location>
</feature>
<dbReference type="InterPro" id="IPR000620">
    <property type="entry name" value="EamA_dom"/>
</dbReference>
<reference evidence="9 10" key="1">
    <citation type="submission" date="2016-10" db="EMBL/GenBank/DDBJ databases">
        <authorList>
            <person name="de Groot N.N."/>
        </authorList>
    </citation>
    <scope>NUCLEOTIDE SEQUENCE [LARGE SCALE GENOMIC DNA]</scope>
    <source>
        <strain evidence="9 10">YAD2003</strain>
    </source>
</reference>
<dbReference type="InterPro" id="IPR037185">
    <property type="entry name" value="EmrE-like"/>
</dbReference>
<keyword evidence="5 7" id="KW-1133">Transmembrane helix</keyword>
<dbReference type="SUPFAM" id="SSF103481">
    <property type="entry name" value="Multidrug resistance efflux transporter EmrE"/>
    <property type="match status" value="2"/>
</dbReference>
<dbReference type="GO" id="GO:0005886">
    <property type="term" value="C:plasma membrane"/>
    <property type="evidence" value="ECO:0007669"/>
    <property type="project" value="UniProtKB-SubCell"/>
</dbReference>
<protein>
    <submittedName>
        <fullName evidence="9">EamA-like transporter family protein</fullName>
    </submittedName>
</protein>
<feature type="transmembrane region" description="Helical" evidence="7">
    <location>
        <begin position="118"/>
        <end position="139"/>
    </location>
</feature>
<dbReference type="EMBL" id="FNWV01000005">
    <property type="protein sequence ID" value="SEH62148.1"/>
    <property type="molecule type" value="Genomic_DNA"/>
</dbReference>
<keyword evidence="6 7" id="KW-0472">Membrane</keyword>
<comment type="subcellular location">
    <subcellularLocation>
        <location evidence="1">Cell membrane</location>
        <topology evidence="1">Multi-pass membrane protein</topology>
    </subcellularLocation>
</comment>
<dbReference type="Pfam" id="PF00892">
    <property type="entry name" value="EamA"/>
    <property type="match status" value="2"/>
</dbReference>